<comment type="caution">
    <text evidence="1">The sequence shown here is derived from an EMBL/GenBank/DDBJ whole genome shotgun (WGS) entry which is preliminary data.</text>
</comment>
<reference evidence="1 2" key="1">
    <citation type="journal article" date="2023" name="Insect Mol. Biol.">
        <title>Genome sequencing provides insights into the evolution of gene families encoding plant cell wall-degrading enzymes in longhorned beetles.</title>
        <authorList>
            <person name="Shin N.R."/>
            <person name="Okamura Y."/>
            <person name="Kirsch R."/>
            <person name="Pauchet Y."/>
        </authorList>
    </citation>
    <scope>NUCLEOTIDE SEQUENCE [LARGE SCALE GENOMIC DNA]</scope>
    <source>
        <strain evidence="1">EAD_L_NR</strain>
    </source>
</reference>
<sequence length="95" mass="11210">MCFRNKLTEALKAKSPRSPFRRHYREPIRPRLPRRIVPSARVNLNAYWSQFEELSKSSVLTYDLSNTGDRFSSSMYQDNEINDNLLNELMELGNK</sequence>
<organism evidence="1 2">
    <name type="scientific">Exocentrus adspersus</name>
    <dbReference type="NCBI Taxonomy" id="1586481"/>
    <lineage>
        <taxon>Eukaryota</taxon>
        <taxon>Metazoa</taxon>
        <taxon>Ecdysozoa</taxon>
        <taxon>Arthropoda</taxon>
        <taxon>Hexapoda</taxon>
        <taxon>Insecta</taxon>
        <taxon>Pterygota</taxon>
        <taxon>Neoptera</taxon>
        <taxon>Endopterygota</taxon>
        <taxon>Coleoptera</taxon>
        <taxon>Polyphaga</taxon>
        <taxon>Cucujiformia</taxon>
        <taxon>Chrysomeloidea</taxon>
        <taxon>Cerambycidae</taxon>
        <taxon>Lamiinae</taxon>
        <taxon>Acanthocinini</taxon>
        <taxon>Exocentrus</taxon>
    </lineage>
</organism>
<protein>
    <submittedName>
        <fullName evidence="1">Uncharacterized protein</fullName>
    </submittedName>
</protein>
<dbReference type="EMBL" id="JANEYG010000039">
    <property type="protein sequence ID" value="KAJ8916800.1"/>
    <property type="molecule type" value="Genomic_DNA"/>
</dbReference>
<proteinExistence type="predicted"/>
<evidence type="ECO:0000313" key="2">
    <source>
        <dbReference type="Proteomes" id="UP001159042"/>
    </source>
</evidence>
<name>A0AAV8VRP5_9CUCU</name>
<dbReference type="Proteomes" id="UP001159042">
    <property type="component" value="Unassembled WGS sequence"/>
</dbReference>
<dbReference type="AlphaFoldDB" id="A0AAV8VRP5"/>
<keyword evidence="2" id="KW-1185">Reference proteome</keyword>
<gene>
    <name evidence="1" type="ORF">NQ315_005805</name>
</gene>
<evidence type="ECO:0000313" key="1">
    <source>
        <dbReference type="EMBL" id="KAJ8916800.1"/>
    </source>
</evidence>
<accession>A0AAV8VRP5</accession>